<proteinExistence type="predicted"/>
<evidence type="ECO:0000313" key="1">
    <source>
        <dbReference type="EMBL" id="MCD1610647.1"/>
    </source>
</evidence>
<dbReference type="Proteomes" id="UP001138989">
    <property type="component" value="Unassembled WGS sequence"/>
</dbReference>
<protein>
    <submittedName>
        <fullName evidence="1">AlpA family transcriptional regulator</fullName>
    </submittedName>
</protein>
<comment type="caution">
    <text evidence="1">The sequence shown here is derived from an EMBL/GenBank/DDBJ whole genome shotgun (WGS) entry which is preliminary data.</text>
</comment>
<evidence type="ECO:0000313" key="2">
    <source>
        <dbReference type="Proteomes" id="UP001138989"/>
    </source>
</evidence>
<organism evidence="1 2">
    <name type="scientific">Stutzerimonas kunmingensis</name>
    <dbReference type="NCBI Taxonomy" id="1211807"/>
    <lineage>
        <taxon>Bacteria</taxon>
        <taxon>Pseudomonadati</taxon>
        <taxon>Pseudomonadota</taxon>
        <taxon>Gammaproteobacteria</taxon>
        <taxon>Pseudomonadales</taxon>
        <taxon>Pseudomonadaceae</taxon>
        <taxon>Stutzerimonas</taxon>
    </lineage>
</organism>
<dbReference type="Gene3D" id="1.10.238.160">
    <property type="match status" value="1"/>
</dbReference>
<dbReference type="InterPro" id="IPR052931">
    <property type="entry name" value="Prophage_regulatory_activator"/>
</dbReference>
<dbReference type="Pfam" id="PF05930">
    <property type="entry name" value="Phage_AlpA"/>
    <property type="match status" value="1"/>
</dbReference>
<dbReference type="PANTHER" id="PTHR36154:SF1">
    <property type="entry name" value="DNA-BINDING TRANSCRIPTIONAL ACTIVATOR ALPA"/>
    <property type="match status" value="1"/>
</dbReference>
<dbReference type="InterPro" id="IPR010260">
    <property type="entry name" value="AlpA"/>
</dbReference>
<gene>
    <name evidence="1" type="ORF">K7H17_22665</name>
</gene>
<keyword evidence="2" id="KW-1185">Reference proteome</keyword>
<accession>A0A9X1N8D8</accession>
<dbReference type="AlphaFoldDB" id="A0A9X1N8D8"/>
<reference evidence="1" key="1">
    <citation type="submission" date="2021-08" db="EMBL/GenBank/DDBJ databases">
        <title>Isolation and characterization of neutrophilic mixotrophic iron-oxidizing bacteria from deep-sea hydrothermal vents.</title>
        <authorList>
            <person name="He Y."/>
        </authorList>
    </citation>
    <scope>NUCLEOTIDE SEQUENCE</scope>
    <source>
        <strain evidence="1">IOP_13</strain>
    </source>
</reference>
<name>A0A9X1N8D8_9GAMM</name>
<dbReference type="EMBL" id="JAINWF010000031">
    <property type="protein sequence ID" value="MCD1610647.1"/>
    <property type="molecule type" value="Genomic_DNA"/>
</dbReference>
<dbReference type="RefSeq" id="WP_102833662.1">
    <property type="nucleotide sequence ID" value="NZ_DAMBKI010000001.1"/>
</dbReference>
<sequence>MQQLEQKTEDRFIRLPELIHITGRKRSTIYRDIKEGTFPKQFKLGCRSVGWLSTEVFMWMKGQNRA</sequence>
<dbReference type="PANTHER" id="PTHR36154">
    <property type="entry name" value="DNA-BINDING TRANSCRIPTIONAL ACTIVATOR ALPA"/>
    <property type="match status" value="1"/>
</dbReference>